<dbReference type="EMBL" id="FNNA01000001">
    <property type="protein sequence ID" value="SDW09004.1"/>
    <property type="molecule type" value="Genomic_DNA"/>
</dbReference>
<protein>
    <submittedName>
        <fullName evidence="1">Uncharacterized membrane protein</fullName>
    </submittedName>
</protein>
<dbReference type="OrthoDB" id="9808190at2"/>
<dbReference type="STRING" id="1545044.SAMN05444276_10196"/>
<keyword evidence="2" id="KW-1185">Reference proteome</keyword>
<dbReference type="Pfam" id="PF10003">
    <property type="entry name" value="DUF2244"/>
    <property type="match status" value="1"/>
</dbReference>
<gene>
    <name evidence="1" type="ORF">SAMN05444276_10196</name>
</gene>
<dbReference type="RefSeq" id="WP_036700650.1">
    <property type="nucleotide sequence ID" value="NZ_CP051542.1"/>
</dbReference>
<accession>A0A099GFH7</accession>
<dbReference type="Proteomes" id="UP000182944">
    <property type="component" value="Unassembled WGS sequence"/>
</dbReference>
<sequence length="163" mass="18356">MPYEWQPASAEGRRVLLWRHRSLTPEGFVWVMGGAAAALVLPLVAVIGRAVMWGLLPFAALALWGLWRGVQHGWQNGGTREEVVLEPARLTVTRRDPGRADRVWQANPYWVRLALRRDGPVEDYLTLTDGSREIELGAFLDPAERRALRAEIEDALAEVRAPR</sequence>
<proteinExistence type="predicted"/>
<reference evidence="2" key="1">
    <citation type="submission" date="2016-10" db="EMBL/GenBank/DDBJ databases">
        <authorList>
            <person name="Varghese N."/>
            <person name="Submissions S."/>
        </authorList>
    </citation>
    <scope>NUCLEOTIDE SEQUENCE [LARGE SCALE GENOMIC DNA]</scope>
    <source>
        <strain evidence="2">DSM 29303</strain>
    </source>
</reference>
<evidence type="ECO:0000313" key="1">
    <source>
        <dbReference type="EMBL" id="SDW09004.1"/>
    </source>
</evidence>
<accession>A0A099G905</accession>
<evidence type="ECO:0000313" key="2">
    <source>
        <dbReference type="Proteomes" id="UP000182944"/>
    </source>
</evidence>
<organism evidence="1 2">
    <name type="scientific">Paracoccus sanguinis</name>
    <dbReference type="NCBI Taxonomy" id="1545044"/>
    <lineage>
        <taxon>Bacteria</taxon>
        <taxon>Pseudomonadati</taxon>
        <taxon>Pseudomonadota</taxon>
        <taxon>Alphaproteobacteria</taxon>
        <taxon>Rhodobacterales</taxon>
        <taxon>Paracoccaceae</taxon>
        <taxon>Paracoccus</taxon>
    </lineage>
</organism>
<dbReference type="AlphaFoldDB" id="A0A099G905"/>
<name>A0A099G905_9RHOB</name>
<dbReference type="InterPro" id="IPR019253">
    <property type="entry name" value="DUF2244_TM"/>
</dbReference>